<reference evidence="2" key="1">
    <citation type="submission" date="2013-03" db="EMBL/GenBank/DDBJ databases">
        <title>The Genome Sequence of Anopheles christyi ACHKN1017.</title>
        <authorList>
            <consortium name="The Broad Institute Genomics Platform"/>
            <person name="Neafsey D.E."/>
            <person name="Besansky N."/>
            <person name="Walker B."/>
            <person name="Young S.K."/>
            <person name="Zeng Q."/>
            <person name="Gargeya S."/>
            <person name="Fitzgerald M."/>
            <person name="Haas B."/>
            <person name="Abouelleil A."/>
            <person name="Allen A.W."/>
            <person name="Alvarado L."/>
            <person name="Arachchi H.M."/>
            <person name="Berlin A.M."/>
            <person name="Chapman S.B."/>
            <person name="Gainer-Dewar J."/>
            <person name="Goldberg J."/>
            <person name="Griggs A."/>
            <person name="Gujja S."/>
            <person name="Hansen M."/>
            <person name="Howarth C."/>
            <person name="Imamovic A."/>
            <person name="Ireland A."/>
            <person name="Larimer J."/>
            <person name="McCowan C."/>
            <person name="Murphy C."/>
            <person name="Pearson M."/>
            <person name="Poon T.W."/>
            <person name="Priest M."/>
            <person name="Roberts A."/>
            <person name="Saif S."/>
            <person name="Shea T."/>
            <person name="Sisk P."/>
            <person name="Sykes S."/>
            <person name="Wortman J."/>
            <person name="Nusbaum C."/>
            <person name="Birren B."/>
        </authorList>
    </citation>
    <scope>NUCLEOTIDE SEQUENCE [LARGE SCALE GENOMIC DNA]</scope>
    <source>
        <strain evidence="2">ACHKN1017</strain>
    </source>
</reference>
<accession>A0A182K7G8</accession>
<dbReference type="Proteomes" id="UP000075881">
    <property type="component" value="Unassembled WGS sequence"/>
</dbReference>
<dbReference type="STRING" id="43041.A0A182K7G8"/>
<sequence>MEECVDFFAVSRSVFAGGTYWARVTHQVSKRAAHMRRASAELAERRRASLGATRGLRADGTLDPYHAAILFRDSRGAPHDYVRGLLGNVELSKLTRELYQISTLFSDPAMPPPPLNNADRCIQCALRTKQDLT</sequence>
<name>A0A182K7G8_9DIPT</name>
<evidence type="ECO:0000313" key="2">
    <source>
        <dbReference type="Proteomes" id="UP000075881"/>
    </source>
</evidence>
<reference evidence="1" key="2">
    <citation type="submission" date="2020-05" db="UniProtKB">
        <authorList>
            <consortium name="EnsemblMetazoa"/>
        </authorList>
    </citation>
    <scope>IDENTIFICATION</scope>
    <source>
        <strain evidence="1">ACHKN1017</strain>
    </source>
</reference>
<organism evidence="1 2">
    <name type="scientific">Anopheles christyi</name>
    <dbReference type="NCBI Taxonomy" id="43041"/>
    <lineage>
        <taxon>Eukaryota</taxon>
        <taxon>Metazoa</taxon>
        <taxon>Ecdysozoa</taxon>
        <taxon>Arthropoda</taxon>
        <taxon>Hexapoda</taxon>
        <taxon>Insecta</taxon>
        <taxon>Pterygota</taxon>
        <taxon>Neoptera</taxon>
        <taxon>Endopterygota</taxon>
        <taxon>Diptera</taxon>
        <taxon>Nematocera</taxon>
        <taxon>Culicoidea</taxon>
        <taxon>Culicidae</taxon>
        <taxon>Anophelinae</taxon>
        <taxon>Anopheles</taxon>
    </lineage>
</organism>
<evidence type="ECO:0000313" key="1">
    <source>
        <dbReference type="EnsemblMetazoa" id="ACHR006703-PA"/>
    </source>
</evidence>
<dbReference type="VEuPathDB" id="VectorBase:ACHR006703"/>
<dbReference type="EnsemblMetazoa" id="ACHR006703-RA">
    <property type="protein sequence ID" value="ACHR006703-PA"/>
    <property type="gene ID" value="ACHR006703"/>
</dbReference>
<proteinExistence type="predicted"/>
<dbReference type="AlphaFoldDB" id="A0A182K7G8"/>
<keyword evidence="2" id="KW-1185">Reference proteome</keyword>
<protein>
    <submittedName>
        <fullName evidence="1">Uncharacterized protein</fullName>
    </submittedName>
</protein>